<keyword evidence="2" id="KW-1185">Reference proteome</keyword>
<reference evidence="2" key="1">
    <citation type="journal article" date="2023" name="Front. Plant Sci.">
        <title>Chromosomal-level genome assembly of Melastoma candidum provides insights into trichome evolution.</title>
        <authorList>
            <person name="Zhong Y."/>
            <person name="Wu W."/>
            <person name="Sun C."/>
            <person name="Zou P."/>
            <person name="Liu Y."/>
            <person name="Dai S."/>
            <person name="Zhou R."/>
        </authorList>
    </citation>
    <scope>NUCLEOTIDE SEQUENCE [LARGE SCALE GENOMIC DNA]</scope>
</reference>
<comment type="caution">
    <text evidence="1">The sequence shown here is derived from an EMBL/GenBank/DDBJ whole genome shotgun (WGS) entry which is preliminary data.</text>
</comment>
<accession>A0ACB9L2D8</accession>
<protein>
    <submittedName>
        <fullName evidence="1">Uncharacterized protein</fullName>
    </submittedName>
</protein>
<dbReference type="Proteomes" id="UP001057402">
    <property type="component" value="Chromosome 12"/>
</dbReference>
<organism evidence="1 2">
    <name type="scientific">Melastoma candidum</name>
    <dbReference type="NCBI Taxonomy" id="119954"/>
    <lineage>
        <taxon>Eukaryota</taxon>
        <taxon>Viridiplantae</taxon>
        <taxon>Streptophyta</taxon>
        <taxon>Embryophyta</taxon>
        <taxon>Tracheophyta</taxon>
        <taxon>Spermatophyta</taxon>
        <taxon>Magnoliopsida</taxon>
        <taxon>eudicotyledons</taxon>
        <taxon>Gunneridae</taxon>
        <taxon>Pentapetalae</taxon>
        <taxon>rosids</taxon>
        <taxon>malvids</taxon>
        <taxon>Myrtales</taxon>
        <taxon>Melastomataceae</taxon>
        <taxon>Melastomatoideae</taxon>
        <taxon>Melastomateae</taxon>
        <taxon>Melastoma</taxon>
    </lineage>
</organism>
<name>A0ACB9L2D8_9MYRT</name>
<sequence length="103" mass="11585">MMAGTLVRAVVSSASRRPTSPFLRYHCSTTPLRTLPPTLPLLPAVYSAVSSRFCSISCWVLWIWLRIDEETSNQLEGLPGVNVRASRPQCLLPLFLLARFWIP</sequence>
<evidence type="ECO:0000313" key="1">
    <source>
        <dbReference type="EMBL" id="KAI4303970.1"/>
    </source>
</evidence>
<proteinExistence type="predicted"/>
<gene>
    <name evidence="1" type="ORF">MLD38_039545</name>
</gene>
<evidence type="ECO:0000313" key="2">
    <source>
        <dbReference type="Proteomes" id="UP001057402"/>
    </source>
</evidence>
<dbReference type="EMBL" id="CM042891">
    <property type="protein sequence ID" value="KAI4303970.1"/>
    <property type="molecule type" value="Genomic_DNA"/>
</dbReference>